<reference evidence="2" key="1">
    <citation type="journal article" date="2019" name="Sci. Rep.">
        <title>Draft genome of Tanacetum cinerariifolium, the natural source of mosquito coil.</title>
        <authorList>
            <person name="Yamashiro T."/>
            <person name="Shiraishi A."/>
            <person name="Satake H."/>
            <person name="Nakayama K."/>
        </authorList>
    </citation>
    <scope>NUCLEOTIDE SEQUENCE</scope>
</reference>
<proteinExistence type="predicted"/>
<keyword evidence="2" id="KW-0418">Kinase</keyword>
<dbReference type="EMBL" id="BKCJ010000807">
    <property type="protein sequence ID" value="GEU36410.1"/>
    <property type="molecule type" value="Genomic_DNA"/>
</dbReference>
<dbReference type="AlphaFoldDB" id="A0A6L2JI30"/>
<protein>
    <submittedName>
        <fullName evidence="2">Protein phytochrome kinase substrate 1-like</fullName>
    </submittedName>
</protein>
<keyword evidence="2" id="KW-0808">Transferase</keyword>
<dbReference type="PANTHER" id="PTHR33781:SF19">
    <property type="entry name" value="PHYTOCHROME KINASE SUBSTRATE 1"/>
    <property type="match status" value="1"/>
</dbReference>
<comment type="caution">
    <text evidence="2">The sequence shown here is derived from an EMBL/GenBank/DDBJ whole genome shotgun (WGS) entry which is preliminary data.</text>
</comment>
<dbReference type="InterPro" id="IPR039615">
    <property type="entry name" value="PKS"/>
</dbReference>
<organism evidence="2">
    <name type="scientific">Tanacetum cinerariifolium</name>
    <name type="common">Dalmatian daisy</name>
    <name type="synonym">Chrysanthemum cinerariifolium</name>
    <dbReference type="NCBI Taxonomy" id="118510"/>
    <lineage>
        <taxon>Eukaryota</taxon>
        <taxon>Viridiplantae</taxon>
        <taxon>Streptophyta</taxon>
        <taxon>Embryophyta</taxon>
        <taxon>Tracheophyta</taxon>
        <taxon>Spermatophyta</taxon>
        <taxon>Magnoliopsida</taxon>
        <taxon>eudicotyledons</taxon>
        <taxon>Gunneridae</taxon>
        <taxon>Pentapetalae</taxon>
        <taxon>asterids</taxon>
        <taxon>campanulids</taxon>
        <taxon>Asterales</taxon>
        <taxon>Asteraceae</taxon>
        <taxon>Asteroideae</taxon>
        <taxon>Anthemideae</taxon>
        <taxon>Anthemidinae</taxon>
        <taxon>Tanacetum</taxon>
    </lineage>
</organism>
<feature type="compositionally biased region" description="Polar residues" evidence="1">
    <location>
        <begin position="111"/>
        <end position="122"/>
    </location>
</feature>
<name>A0A6L2JI30_TANCI</name>
<feature type="region of interest" description="Disordered" evidence="1">
    <location>
        <begin position="360"/>
        <end position="425"/>
    </location>
</feature>
<evidence type="ECO:0000313" key="2">
    <source>
        <dbReference type="EMBL" id="GEU36410.1"/>
    </source>
</evidence>
<evidence type="ECO:0000256" key="1">
    <source>
        <dbReference type="SAM" id="MobiDB-lite"/>
    </source>
</evidence>
<sequence length="425" mass="47493">MEMYSSFETSLTLQPRNSLRDVSFSSYLNKADENMIRKLTNHDHHYPIRNKPEEDEIDVFGAEKYFKGEIEDGDNQNSLKFIDTDEKIVEFGRSFSANQRSDQIRIQTPSIRSNGSLNSRSELISRPKQPSRKLENGSKTKNFFASFHCNCINKKSTQINEKKFIQSKPHNFETRTDHFSTNFAPKTVRNDYFSFPVLNSTEPNSNFRSKNLAGKVVRDNGNNNGQLSLGRKLTLLHDWDVNIPVEDEMYIPSSGMYNNDIDSDSSSDLFEIESFSTAGNSSFLPHRKSESNCYAPSEVSVDWSVVTASAADFDGGDYGGGGWRDSGGNIPVTENKDEAKKRPGILSGCTSYMAVRVADDESKVGGGGSGRPQRRMSDSMAVGNVFRSVNSLTRFDPTRGNFGSDVYPVSNSKGKRPSQGLYAKH</sequence>
<dbReference type="GO" id="GO:0016301">
    <property type="term" value="F:kinase activity"/>
    <property type="evidence" value="ECO:0007669"/>
    <property type="project" value="UniProtKB-KW"/>
</dbReference>
<accession>A0A6L2JI30</accession>
<dbReference type="PANTHER" id="PTHR33781">
    <property type="entry name" value="PROTEIN PHYTOCHROME KINASE SUBSTRATE 1-RELATED"/>
    <property type="match status" value="1"/>
</dbReference>
<dbReference type="GO" id="GO:0009638">
    <property type="term" value="P:phototropism"/>
    <property type="evidence" value="ECO:0007669"/>
    <property type="project" value="InterPro"/>
</dbReference>
<feature type="region of interest" description="Disordered" evidence="1">
    <location>
        <begin position="111"/>
        <end position="137"/>
    </location>
</feature>
<gene>
    <name evidence="2" type="ORF">Tci_008388</name>
</gene>